<protein>
    <submittedName>
        <fullName evidence="1">Uncharacterized protein</fullName>
    </submittedName>
</protein>
<gene>
    <name evidence="1" type="ORF">CES86_3709</name>
</gene>
<dbReference type="EMBL" id="NNRN01000055">
    <property type="protein sequence ID" value="OYR26241.1"/>
    <property type="molecule type" value="Genomic_DNA"/>
</dbReference>
<sequence>MLRSVPVLSVELRAPRCGSHGNLHRLFRLWFSRTLTRSAAGFFVVVFVR</sequence>
<proteinExistence type="predicted"/>
<name>A0A256GI14_9HYPH</name>
<dbReference type="Proteomes" id="UP000216363">
    <property type="component" value="Unassembled WGS sequence"/>
</dbReference>
<accession>A0A256GI14</accession>
<organism evidence="1">
    <name type="scientific">Brucella lupini</name>
    <dbReference type="NCBI Taxonomy" id="255457"/>
    <lineage>
        <taxon>Bacteria</taxon>
        <taxon>Pseudomonadati</taxon>
        <taxon>Pseudomonadota</taxon>
        <taxon>Alphaproteobacteria</taxon>
        <taxon>Hyphomicrobiales</taxon>
        <taxon>Brucellaceae</taxon>
        <taxon>Brucella/Ochrobactrum group</taxon>
        <taxon>Brucella</taxon>
    </lineage>
</organism>
<dbReference type="AlphaFoldDB" id="A0A256GI14"/>
<evidence type="ECO:0000313" key="1">
    <source>
        <dbReference type="EMBL" id="OYR26241.1"/>
    </source>
</evidence>
<comment type="caution">
    <text evidence="1">The sequence shown here is derived from an EMBL/GenBank/DDBJ whole genome shotgun (WGS) entry which is preliminary data.</text>
</comment>
<reference evidence="1" key="1">
    <citation type="submission" date="2017-07" db="EMBL/GenBank/DDBJ databases">
        <title>Draft genome of Ochrobactrum lupini type strain LUP21.</title>
        <authorList>
            <person name="Krzyzanowska D.M."/>
            <person name="Jafra S."/>
        </authorList>
    </citation>
    <scope>NUCLEOTIDE SEQUENCE [LARGE SCALE GENOMIC DNA]</scope>
    <source>
        <strain evidence="1">LUP21</strain>
    </source>
</reference>